<reference evidence="1 2" key="1">
    <citation type="journal article" date="2023" name="Arcadia Sci">
        <title>De novo assembly of a long-read Amblyomma americanum tick genome.</title>
        <authorList>
            <person name="Chou S."/>
            <person name="Poskanzer K.E."/>
            <person name="Rollins M."/>
            <person name="Thuy-Boun P.S."/>
        </authorList>
    </citation>
    <scope>NUCLEOTIDE SEQUENCE [LARGE SCALE GENOMIC DNA]</scope>
    <source>
        <strain evidence="1">F_SG_1</strain>
        <tissue evidence="1">Salivary glands</tissue>
    </source>
</reference>
<proteinExistence type="predicted"/>
<protein>
    <submittedName>
        <fullName evidence="1">Uncharacterized protein</fullName>
    </submittedName>
</protein>
<keyword evidence="2" id="KW-1185">Reference proteome</keyword>
<dbReference type="EMBL" id="JARKHS020036522">
    <property type="protein sequence ID" value="KAK8756034.1"/>
    <property type="molecule type" value="Genomic_DNA"/>
</dbReference>
<gene>
    <name evidence="1" type="ORF">V5799_001260</name>
</gene>
<comment type="caution">
    <text evidence="1">The sequence shown here is derived from an EMBL/GenBank/DDBJ whole genome shotgun (WGS) entry which is preliminary data.</text>
</comment>
<evidence type="ECO:0000313" key="1">
    <source>
        <dbReference type="EMBL" id="KAK8756034.1"/>
    </source>
</evidence>
<name>A0AAQ4D0P4_AMBAM</name>
<feature type="non-terminal residue" evidence="1">
    <location>
        <position position="1"/>
    </location>
</feature>
<dbReference type="Proteomes" id="UP001321473">
    <property type="component" value="Unassembled WGS sequence"/>
</dbReference>
<evidence type="ECO:0000313" key="2">
    <source>
        <dbReference type="Proteomes" id="UP001321473"/>
    </source>
</evidence>
<organism evidence="1 2">
    <name type="scientific">Amblyomma americanum</name>
    <name type="common">Lone star tick</name>
    <dbReference type="NCBI Taxonomy" id="6943"/>
    <lineage>
        <taxon>Eukaryota</taxon>
        <taxon>Metazoa</taxon>
        <taxon>Ecdysozoa</taxon>
        <taxon>Arthropoda</taxon>
        <taxon>Chelicerata</taxon>
        <taxon>Arachnida</taxon>
        <taxon>Acari</taxon>
        <taxon>Parasitiformes</taxon>
        <taxon>Ixodida</taxon>
        <taxon>Ixodoidea</taxon>
        <taxon>Ixodidae</taxon>
        <taxon>Amblyomminae</taxon>
        <taxon>Amblyomma</taxon>
    </lineage>
</organism>
<accession>A0AAQ4D0P4</accession>
<sequence>RNDAEAVDPRYIFHVVRKYMRKDVHKNKDTRDGRPCILPKHENEQMELKALVLQRRQPA</sequence>
<dbReference type="AlphaFoldDB" id="A0AAQ4D0P4"/>